<sequence>MADLGSNAPPSWLLLAALVVLTYRGATMALLSAFHTMPSVQRRRLLEEGSVEDPRLATLLERPRTLGMGLEFWNQVLLLILLGLLWPFHLALPGGAWTLGVLVLAALWTLDLALPVLLTSRDAADWLTRLFPLYAPVQPLLAVLVDPVVRLIERRTQERVKESEPEEATEEAVTALLEEGEAEGILEAEDRELIRNVVTFGDTLVREVMMPRTRIVALPLEASVEEAWKAFTSSRHSRLPLYEGGIDHIRGVLLLKDLMQLPDGAKPALATLMKPPHFVPESKPVADLLRDLQRARTQLALVVDEFGGVSGLVTMEDLLEEVFGEIQDEHEAPVGLVEQAPGVYLVSGHAHVDDVAQRLDMTWERDGFDTLAGLVLARLGRVPRPQESVEVEGARLTVLRMDGTRIVQVRVERI</sequence>
<keyword evidence="4" id="KW-0677">Repeat</keyword>
<dbReference type="InterPro" id="IPR005170">
    <property type="entry name" value="Transptr-assoc_dom"/>
</dbReference>
<dbReference type="SMART" id="SM01091">
    <property type="entry name" value="CorC_HlyC"/>
    <property type="match status" value="1"/>
</dbReference>
<comment type="similarity">
    <text evidence="2">Belongs to the UPF0053 family.</text>
</comment>
<feature type="domain" description="CBS" evidence="8">
    <location>
        <begin position="272"/>
        <end position="329"/>
    </location>
</feature>
<evidence type="ECO:0000256" key="5">
    <source>
        <dbReference type="ARBA" id="ARBA00023122"/>
    </source>
</evidence>
<organism evidence="9 10">
    <name type="scientific">Geothrix oryzae</name>
    <dbReference type="NCBI Taxonomy" id="2927975"/>
    <lineage>
        <taxon>Bacteria</taxon>
        <taxon>Pseudomonadati</taxon>
        <taxon>Acidobacteriota</taxon>
        <taxon>Holophagae</taxon>
        <taxon>Holophagales</taxon>
        <taxon>Holophagaceae</taxon>
        <taxon>Geothrix</taxon>
    </lineage>
</organism>
<keyword evidence="7" id="KW-0812">Transmembrane</keyword>
<evidence type="ECO:0000256" key="6">
    <source>
        <dbReference type="PROSITE-ProRule" id="PRU00703"/>
    </source>
</evidence>
<dbReference type="InterPro" id="IPR000644">
    <property type="entry name" value="CBS_dom"/>
</dbReference>
<dbReference type="InterPro" id="IPR016169">
    <property type="entry name" value="FAD-bd_PCMH_sub2"/>
</dbReference>
<dbReference type="SUPFAM" id="SSF56176">
    <property type="entry name" value="FAD-binding/transporter-associated domain-like"/>
    <property type="match status" value="1"/>
</dbReference>
<name>A0ABN6V178_9BACT</name>
<dbReference type="PANTHER" id="PTHR22777:SF32">
    <property type="entry name" value="UPF0053 INNER MEMBRANE PROTEIN YFJD"/>
    <property type="match status" value="1"/>
</dbReference>
<dbReference type="PANTHER" id="PTHR22777">
    <property type="entry name" value="HEMOLYSIN-RELATED"/>
    <property type="match status" value="1"/>
</dbReference>
<dbReference type="PROSITE" id="PS51371">
    <property type="entry name" value="CBS"/>
    <property type="match status" value="2"/>
</dbReference>
<feature type="transmembrane region" description="Helical" evidence="7">
    <location>
        <begin position="12"/>
        <end position="34"/>
    </location>
</feature>
<evidence type="ECO:0000256" key="1">
    <source>
        <dbReference type="ARBA" id="ARBA00004651"/>
    </source>
</evidence>
<evidence type="ECO:0000256" key="4">
    <source>
        <dbReference type="ARBA" id="ARBA00022737"/>
    </source>
</evidence>
<evidence type="ECO:0000259" key="8">
    <source>
        <dbReference type="PROSITE" id="PS51371"/>
    </source>
</evidence>
<proteinExistence type="inferred from homology"/>
<keyword evidence="7" id="KW-1133">Transmembrane helix</keyword>
<dbReference type="InterPro" id="IPR044751">
    <property type="entry name" value="Ion_transp-like_CBS"/>
</dbReference>
<feature type="transmembrane region" description="Helical" evidence="7">
    <location>
        <begin position="72"/>
        <end position="90"/>
    </location>
</feature>
<dbReference type="InterPro" id="IPR036318">
    <property type="entry name" value="FAD-bd_PCMH-like_sf"/>
</dbReference>
<dbReference type="EMBL" id="AP027079">
    <property type="protein sequence ID" value="BDU68420.1"/>
    <property type="molecule type" value="Genomic_DNA"/>
</dbReference>
<feature type="transmembrane region" description="Helical" evidence="7">
    <location>
        <begin position="130"/>
        <end position="149"/>
    </location>
</feature>
<evidence type="ECO:0000256" key="3">
    <source>
        <dbReference type="ARBA" id="ARBA00022475"/>
    </source>
</evidence>
<accession>A0ABN6V178</accession>
<dbReference type="Pfam" id="PF03471">
    <property type="entry name" value="CorC_HlyC"/>
    <property type="match status" value="1"/>
</dbReference>
<feature type="transmembrane region" description="Helical" evidence="7">
    <location>
        <begin position="96"/>
        <end position="118"/>
    </location>
</feature>
<evidence type="ECO:0000313" key="9">
    <source>
        <dbReference type="EMBL" id="BDU68420.1"/>
    </source>
</evidence>
<dbReference type="Gene3D" id="3.30.465.10">
    <property type="match status" value="1"/>
</dbReference>
<keyword evidence="3" id="KW-1003">Cell membrane</keyword>
<comment type="subcellular location">
    <subcellularLocation>
        <location evidence="1">Cell membrane</location>
        <topology evidence="1">Multi-pass membrane protein</topology>
    </subcellularLocation>
</comment>
<dbReference type="SUPFAM" id="SSF54631">
    <property type="entry name" value="CBS-domain pair"/>
    <property type="match status" value="1"/>
</dbReference>
<evidence type="ECO:0000256" key="2">
    <source>
        <dbReference type="ARBA" id="ARBA00006337"/>
    </source>
</evidence>
<dbReference type="Proteomes" id="UP001242010">
    <property type="component" value="Chromosome"/>
</dbReference>
<reference evidence="10" key="1">
    <citation type="journal article" date="2023" name="Int. J. Syst. Evol. Microbiol.">
        <title>Mesoterricola silvestris gen. nov., sp. nov., Mesoterricola sediminis sp. nov., Geothrix oryzae sp. nov., Geothrix edaphica sp. nov., Geothrix rubra sp. nov., and Geothrix limicola sp. nov., six novel members of Acidobacteriota isolated from soils.</title>
        <authorList>
            <person name="Itoh H."/>
            <person name="Sugisawa Y."/>
            <person name="Mise K."/>
            <person name="Xu Z."/>
            <person name="Kuniyasu M."/>
            <person name="Ushijima N."/>
            <person name="Kawano K."/>
            <person name="Kobayashi E."/>
            <person name="Shiratori Y."/>
            <person name="Masuda Y."/>
            <person name="Senoo K."/>
        </authorList>
    </citation>
    <scope>NUCLEOTIDE SEQUENCE [LARGE SCALE GENOMIC DNA]</scope>
    <source>
        <strain evidence="10">Red222</strain>
    </source>
</reference>
<evidence type="ECO:0000313" key="10">
    <source>
        <dbReference type="Proteomes" id="UP001242010"/>
    </source>
</evidence>
<evidence type="ECO:0000256" key="7">
    <source>
        <dbReference type="SAM" id="Phobius"/>
    </source>
</evidence>
<keyword evidence="5 6" id="KW-0129">CBS domain</keyword>
<dbReference type="InterPro" id="IPR046342">
    <property type="entry name" value="CBS_dom_sf"/>
</dbReference>
<dbReference type="Pfam" id="PF00571">
    <property type="entry name" value="CBS"/>
    <property type="match status" value="2"/>
</dbReference>
<dbReference type="Gene3D" id="3.10.580.10">
    <property type="entry name" value="CBS-domain"/>
    <property type="match status" value="1"/>
</dbReference>
<dbReference type="CDD" id="cd04590">
    <property type="entry name" value="CBS_pair_CorC_HlyC_assoc"/>
    <property type="match status" value="1"/>
</dbReference>
<gene>
    <name evidence="9" type="ORF">GETHOR_05210</name>
</gene>
<protein>
    <recommendedName>
        <fullName evidence="8">CBS domain-containing protein</fullName>
    </recommendedName>
</protein>
<feature type="domain" description="CBS" evidence="8">
    <location>
        <begin position="209"/>
        <end position="271"/>
    </location>
</feature>
<keyword evidence="10" id="KW-1185">Reference proteome</keyword>
<keyword evidence="7" id="KW-0472">Membrane</keyword>